<name>A0A2Z5TMY8_9STRE</name>
<gene>
    <name evidence="2" type="ORF">SR187_5290</name>
</gene>
<sequence>MNDTNVKDNNHPKERKETNENLVKIYRIDKNQTMFYNK</sequence>
<dbReference type="Proteomes" id="UP000269331">
    <property type="component" value="Chromosome"/>
</dbReference>
<evidence type="ECO:0000256" key="1">
    <source>
        <dbReference type="SAM" id="MobiDB-lite"/>
    </source>
</evidence>
<dbReference type="KEGG" id="srq:SR187_5290"/>
<proteinExistence type="predicted"/>
<dbReference type="EMBL" id="AP018400">
    <property type="protein sequence ID" value="BBA92666.1"/>
    <property type="molecule type" value="Genomic_DNA"/>
</dbReference>
<reference evidence="2 3" key="1">
    <citation type="journal article" date="2018" name="Genome Biol. Evol.">
        <title>Complete Genome Sequence of Streptococcus ruminantium sp. nov. GUT-187T (=DSM 104980T =JCM 31869T), the Type Strain of S. ruminantium, and Comparison with Genome Sequences of Streptococcus suis Strains.</title>
        <authorList>
            <person name="Tohya M."/>
            <person name="Sekizaki T."/>
            <person name="Miyoshi-Akiyama T."/>
        </authorList>
    </citation>
    <scope>NUCLEOTIDE SEQUENCE [LARGE SCALE GENOMIC DNA]</scope>
    <source>
        <strain evidence="2 3">GUT187T</strain>
    </source>
</reference>
<evidence type="ECO:0000313" key="3">
    <source>
        <dbReference type="Proteomes" id="UP000269331"/>
    </source>
</evidence>
<organism evidence="2 3">
    <name type="scientific">Streptococcus ruminantium</name>
    <dbReference type="NCBI Taxonomy" id="1917441"/>
    <lineage>
        <taxon>Bacteria</taxon>
        <taxon>Bacillati</taxon>
        <taxon>Bacillota</taxon>
        <taxon>Bacilli</taxon>
        <taxon>Lactobacillales</taxon>
        <taxon>Streptococcaceae</taxon>
        <taxon>Streptococcus</taxon>
    </lineage>
</organism>
<evidence type="ECO:0000313" key="2">
    <source>
        <dbReference type="EMBL" id="BBA92666.1"/>
    </source>
</evidence>
<feature type="region of interest" description="Disordered" evidence="1">
    <location>
        <begin position="1"/>
        <end position="20"/>
    </location>
</feature>
<accession>A0A2Z5TMY8</accession>
<feature type="compositionally biased region" description="Basic and acidic residues" evidence="1">
    <location>
        <begin position="1"/>
        <end position="19"/>
    </location>
</feature>
<dbReference type="AlphaFoldDB" id="A0A2Z5TMY8"/>
<protein>
    <submittedName>
        <fullName evidence="2">Uncharacterized protein</fullName>
    </submittedName>
</protein>